<evidence type="ECO:0000259" key="1">
    <source>
        <dbReference type="PROSITE" id="PS51723"/>
    </source>
</evidence>
<organism evidence="2 3">
    <name type="scientific">Hymenobacter defluvii</name>
    <dbReference type="NCBI Taxonomy" id="2054411"/>
    <lineage>
        <taxon>Bacteria</taxon>
        <taxon>Pseudomonadati</taxon>
        <taxon>Bacteroidota</taxon>
        <taxon>Cytophagia</taxon>
        <taxon>Cytophagales</taxon>
        <taxon>Hymenobacteraceae</taxon>
        <taxon>Hymenobacter</taxon>
    </lineage>
</organism>
<keyword evidence="3" id="KW-1185">Reference proteome</keyword>
<accession>A0ABS3TIJ5</accession>
<proteinExistence type="predicted"/>
<protein>
    <submittedName>
        <fullName evidence="2">M60 family metallopeptidase</fullName>
    </submittedName>
</protein>
<feature type="domain" description="Peptidase M60" evidence="1">
    <location>
        <begin position="1"/>
        <end position="99"/>
    </location>
</feature>
<evidence type="ECO:0000313" key="2">
    <source>
        <dbReference type="EMBL" id="MBO3273497.1"/>
    </source>
</evidence>
<sequence>MCCPASRRHIPLVGRIAALPLPRRHPERVVVDQVVASGSYMFTDAKKIVVPDDTYGCEQMLDVNYLQQQGSLGHFHELGHRHQFHGIDFSGLREVSVNL</sequence>
<dbReference type="RefSeq" id="WP_208309606.1">
    <property type="nucleotide sequence ID" value="NZ_JAGETX010000062.1"/>
</dbReference>
<name>A0ABS3TIJ5_9BACT</name>
<dbReference type="Proteomes" id="UP000670527">
    <property type="component" value="Unassembled WGS sequence"/>
</dbReference>
<dbReference type="Pfam" id="PF13402">
    <property type="entry name" value="Peptidase_M60"/>
    <property type="match status" value="1"/>
</dbReference>
<dbReference type="PROSITE" id="PS51723">
    <property type="entry name" value="PEPTIDASE_M60"/>
    <property type="match status" value="1"/>
</dbReference>
<evidence type="ECO:0000313" key="3">
    <source>
        <dbReference type="Proteomes" id="UP000670527"/>
    </source>
</evidence>
<dbReference type="EMBL" id="JAGETX010000062">
    <property type="protein sequence ID" value="MBO3273497.1"/>
    <property type="molecule type" value="Genomic_DNA"/>
</dbReference>
<reference evidence="2 3" key="1">
    <citation type="submission" date="2021-03" db="EMBL/GenBank/DDBJ databases">
        <authorList>
            <person name="Kim M.K."/>
        </authorList>
    </citation>
    <scope>NUCLEOTIDE SEQUENCE [LARGE SCALE GENOMIC DNA]</scope>
    <source>
        <strain evidence="2 3">BT507</strain>
    </source>
</reference>
<comment type="caution">
    <text evidence="2">The sequence shown here is derived from an EMBL/GenBank/DDBJ whole genome shotgun (WGS) entry which is preliminary data.</text>
</comment>
<dbReference type="Gene3D" id="3.40.390.80">
    <property type="entry name" value="Peptidase M60, enhancin-like domain 2"/>
    <property type="match status" value="1"/>
</dbReference>
<gene>
    <name evidence="2" type="ORF">J4D97_22820</name>
</gene>
<dbReference type="InterPro" id="IPR031161">
    <property type="entry name" value="Peptidase_M60_dom"/>
</dbReference>